<gene>
    <name evidence="1" type="ORF">B0T21DRAFT_409446</name>
</gene>
<evidence type="ECO:0000313" key="1">
    <source>
        <dbReference type="EMBL" id="KAK0739061.1"/>
    </source>
</evidence>
<protein>
    <submittedName>
        <fullName evidence="1">Uncharacterized protein</fullName>
    </submittedName>
</protein>
<name>A0AA40BRN6_9PEZI</name>
<dbReference type="EMBL" id="JAUKTV010000004">
    <property type="protein sequence ID" value="KAK0739061.1"/>
    <property type="molecule type" value="Genomic_DNA"/>
</dbReference>
<accession>A0AA40BRN6</accession>
<organism evidence="1 2">
    <name type="scientific">Apiosordaria backusii</name>
    <dbReference type="NCBI Taxonomy" id="314023"/>
    <lineage>
        <taxon>Eukaryota</taxon>
        <taxon>Fungi</taxon>
        <taxon>Dikarya</taxon>
        <taxon>Ascomycota</taxon>
        <taxon>Pezizomycotina</taxon>
        <taxon>Sordariomycetes</taxon>
        <taxon>Sordariomycetidae</taxon>
        <taxon>Sordariales</taxon>
        <taxon>Lasiosphaeriaceae</taxon>
        <taxon>Apiosordaria</taxon>
    </lineage>
</organism>
<keyword evidence="2" id="KW-1185">Reference proteome</keyword>
<proteinExistence type="predicted"/>
<comment type="caution">
    <text evidence="1">The sequence shown here is derived from an EMBL/GenBank/DDBJ whole genome shotgun (WGS) entry which is preliminary data.</text>
</comment>
<evidence type="ECO:0000313" key="2">
    <source>
        <dbReference type="Proteomes" id="UP001172159"/>
    </source>
</evidence>
<reference evidence="1" key="1">
    <citation type="submission" date="2023-06" db="EMBL/GenBank/DDBJ databases">
        <title>Genome-scale phylogeny and comparative genomics of the fungal order Sordariales.</title>
        <authorList>
            <consortium name="Lawrence Berkeley National Laboratory"/>
            <person name="Hensen N."/>
            <person name="Bonometti L."/>
            <person name="Westerberg I."/>
            <person name="Brannstrom I.O."/>
            <person name="Guillou S."/>
            <person name="Cros-Aarteil S."/>
            <person name="Calhoun S."/>
            <person name="Haridas S."/>
            <person name="Kuo A."/>
            <person name="Mondo S."/>
            <person name="Pangilinan J."/>
            <person name="Riley R."/>
            <person name="Labutti K."/>
            <person name="Andreopoulos B."/>
            <person name="Lipzen A."/>
            <person name="Chen C."/>
            <person name="Yanf M."/>
            <person name="Daum C."/>
            <person name="Ng V."/>
            <person name="Clum A."/>
            <person name="Steindorff A."/>
            <person name="Ohm R."/>
            <person name="Martin F."/>
            <person name="Silar P."/>
            <person name="Natvig D."/>
            <person name="Lalanne C."/>
            <person name="Gautier V."/>
            <person name="Ament-Velasquez S.L."/>
            <person name="Kruys A."/>
            <person name="Hutchinson M.I."/>
            <person name="Powell A.J."/>
            <person name="Barry K."/>
            <person name="Miller A.N."/>
            <person name="Grigoriev I.V."/>
            <person name="Debuchy R."/>
            <person name="Gladieux P."/>
            <person name="Thoren M.H."/>
            <person name="Johannesson H."/>
        </authorList>
    </citation>
    <scope>NUCLEOTIDE SEQUENCE</scope>
    <source>
        <strain evidence="1">CBS 540.89</strain>
    </source>
</reference>
<sequence length="88" mass="10073">MTSVKCNVALRPIPGMLRSFGEIFPTPSTAYNNDREGETLYSSRLNFFSLHRLSGARIKWVETLGAHLDFDPTTKELMLFRFTKCDLN</sequence>
<dbReference type="Proteomes" id="UP001172159">
    <property type="component" value="Unassembled WGS sequence"/>
</dbReference>
<dbReference type="AlphaFoldDB" id="A0AA40BRN6"/>